<evidence type="ECO:0000259" key="9">
    <source>
        <dbReference type="Pfam" id="PF13962"/>
    </source>
</evidence>
<dbReference type="PROSITE" id="PS50088">
    <property type="entry name" value="ANK_REPEAT"/>
    <property type="match status" value="3"/>
</dbReference>
<dbReference type="PROSITE" id="PS50297">
    <property type="entry name" value="ANK_REP_REGION"/>
    <property type="match status" value="3"/>
</dbReference>
<dbReference type="PANTHER" id="PTHR24186:SF38">
    <property type="entry name" value="ANKYRIN REPEAT FAMILY PROTEIN"/>
    <property type="match status" value="1"/>
</dbReference>
<feature type="transmembrane region" description="Helical" evidence="8">
    <location>
        <begin position="695"/>
        <end position="718"/>
    </location>
</feature>
<dbReference type="PANTHER" id="PTHR24186">
    <property type="entry name" value="PROTEIN PHOSPHATASE 1 REGULATORY SUBUNIT"/>
    <property type="match status" value="1"/>
</dbReference>
<gene>
    <name evidence="10" type="ORF">LWI29_021590</name>
</gene>
<keyword evidence="6 8" id="KW-0472">Membrane</keyword>
<feature type="domain" description="PGG" evidence="9">
    <location>
        <begin position="551"/>
        <end position="682"/>
    </location>
</feature>
<feature type="repeat" description="ANK" evidence="7">
    <location>
        <begin position="386"/>
        <end position="407"/>
    </location>
</feature>
<feature type="domain" description="PGG" evidence="9">
    <location>
        <begin position="135"/>
        <end position="172"/>
    </location>
</feature>
<dbReference type="SMART" id="SM00248">
    <property type="entry name" value="ANK"/>
    <property type="match status" value="8"/>
</dbReference>
<organism evidence="10 11">
    <name type="scientific">Acer saccharum</name>
    <name type="common">Sugar maple</name>
    <dbReference type="NCBI Taxonomy" id="4024"/>
    <lineage>
        <taxon>Eukaryota</taxon>
        <taxon>Viridiplantae</taxon>
        <taxon>Streptophyta</taxon>
        <taxon>Embryophyta</taxon>
        <taxon>Tracheophyta</taxon>
        <taxon>Spermatophyta</taxon>
        <taxon>Magnoliopsida</taxon>
        <taxon>eudicotyledons</taxon>
        <taxon>Gunneridae</taxon>
        <taxon>Pentapetalae</taxon>
        <taxon>rosids</taxon>
        <taxon>malvids</taxon>
        <taxon>Sapindales</taxon>
        <taxon>Sapindaceae</taxon>
        <taxon>Hippocastanoideae</taxon>
        <taxon>Acereae</taxon>
        <taxon>Acer</taxon>
    </lineage>
</organism>
<feature type="transmembrane region" description="Helical" evidence="8">
    <location>
        <begin position="249"/>
        <end position="269"/>
    </location>
</feature>
<feature type="transmembrane region" description="Helical" evidence="8">
    <location>
        <begin position="632"/>
        <end position="653"/>
    </location>
</feature>
<reference evidence="10" key="1">
    <citation type="journal article" date="2022" name="Plant J.">
        <title>Strategies of tolerance reflected in two North American maple genomes.</title>
        <authorList>
            <person name="McEvoy S.L."/>
            <person name="Sezen U.U."/>
            <person name="Trouern-Trend A."/>
            <person name="McMahon S.M."/>
            <person name="Schaberg P.G."/>
            <person name="Yang J."/>
            <person name="Wegrzyn J.L."/>
            <person name="Swenson N.G."/>
        </authorList>
    </citation>
    <scope>NUCLEOTIDE SEQUENCE</scope>
    <source>
        <strain evidence="10">NS2018</strain>
    </source>
</reference>
<feature type="transmembrane region" description="Helical" evidence="8">
    <location>
        <begin position="665"/>
        <end position="689"/>
    </location>
</feature>
<comment type="subcellular location">
    <subcellularLocation>
        <location evidence="1">Membrane</location>
        <topology evidence="1">Multi-pass membrane protein</topology>
    </subcellularLocation>
</comment>
<dbReference type="InterPro" id="IPR026961">
    <property type="entry name" value="PGG_dom"/>
</dbReference>
<proteinExistence type="predicted"/>
<dbReference type="EMBL" id="JAUESC010000381">
    <property type="protein sequence ID" value="KAK0590015.1"/>
    <property type="molecule type" value="Genomic_DNA"/>
</dbReference>
<dbReference type="SUPFAM" id="SSF48403">
    <property type="entry name" value="Ankyrin repeat"/>
    <property type="match status" value="2"/>
</dbReference>
<dbReference type="Proteomes" id="UP001168877">
    <property type="component" value="Unassembled WGS sequence"/>
</dbReference>
<evidence type="ECO:0000313" key="10">
    <source>
        <dbReference type="EMBL" id="KAK0590015.1"/>
    </source>
</evidence>
<evidence type="ECO:0000256" key="8">
    <source>
        <dbReference type="SAM" id="Phobius"/>
    </source>
</evidence>
<sequence>MEVTFKGETLLHLVVSNNQSEVMVLLISSLRELNLLHKLIDSRDEDGKTALQLAIAKNQNKMTKMLASETEKGDEIIDHETNKQAVVDIDKNQNQMTKMLSSVTDETKKQAAKIDIIAGPSSSGSGGYELSWKDRLETLHNTIIVVCSVLATCCFEAIISPPGGVWQNRPSKDVIHAENIKNISAVQRFFLDCNTTLTDLLAPNKAMSMALQPNVFLQFLFWDATCFMASLLTIYLVTVAVCIGKKGKLLAFAVLLMLHIVIVSAIGLYTTIELGDQLILDIMDTRLHVAACNGDVGALQKLLQEDPLVLSKATMSTSSDSPLHIAAMLGHTDFAKLVISRNPELSRELNQQGHTPIHLASFKGHLQIVTDLLNFDKGLCFVKDSEGRTPLHCAAIKGRVEVITHLMCCCPESAMEVTFKGETLLHLVVNNSQTEVMMLLISSLRERNLLHKLIDSRDEDGKTALQLANAKNQNKMTKMLARETENGDEIIDHETNKQAVVDIDKNQNQMTKMLETENGDETNKQAVVDIEKTDHETNKQAVQMTKNGHDKLETLNNAIIVVCSLLATCCFDAIISPPGGVWQTRPSNDVLHEENIKNISGFQRFFLDSNTTLTDLLAPNKAMSLALQPKQFFFFLVADATCFLASLVTIYIMTLAVCFEKKGKLMAIAVTVMLQIVTVSAMGLYITIIELTSNAGAFAAVIWGIWAVIVIPYVLLFARDLKKLYQWPPIYSWLHRVQTLVIGWMK</sequence>
<evidence type="ECO:0000256" key="2">
    <source>
        <dbReference type="ARBA" id="ARBA00022692"/>
    </source>
</evidence>
<protein>
    <recommendedName>
        <fullName evidence="9">PGG domain-containing protein</fullName>
    </recommendedName>
</protein>
<reference evidence="10" key="2">
    <citation type="submission" date="2023-06" db="EMBL/GenBank/DDBJ databases">
        <authorList>
            <person name="Swenson N.G."/>
            <person name="Wegrzyn J.L."/>
            <person name="Mcevoy S.L."/>
        </authorList>
    </citation>
    <scope>NUCLEOTIDE SEQUENCE</scope>
    <source>
        <strain evidence="10">NS2018</strain>
        <tissue evidence="10">Leaf</tissue>
    </source>
</reference>
<feature type="repeat" description="ANK" evidence="7">
    <location>
        <begin position="352"/>
        <end position="374"/>
    </location>
</feature>
<dbReference type="Pfam" id="PF12796">
    <property type="entry name" value="Ank_2"/>
    <property type="match status" value="2"/>
</dbReference>
<feature type="transmembrane region" description="Helical" evidence="8">
    <location>
        <begin position="215"/>
        <end position="237"/>
    </location>
</feature>
<keyword evidence="3" id="KW-0677">Repeat</keyword>
<evidence type="ECO:0000256" key="3">
    <source>
        <dbReference type="ARBA" id="ARBA00022737"/>
    </source>
</evidence>
<keyword evidence="11" id="KW-1185">Reference proteome</keyword>
<evidence type="ECO:0000313" key="11">
    <source>
        <dbReference type="Proteomes" id="UP001168877"/>
    </source>
</evidence>
<evidence type="ECO:0000256" key="1">
    <source>
        <dbReference type="ARBA" id="ARBA00004141"/>
    </source>
</evidence>
<dbReference type="GO" id="GO:0005886">
    <property type="term" value="C:plasma membrane"/>
    <property type="evidence" value="ECO:0007669"/>
    <property type="project" value="TreeGrafter"/>
</dbReference>
<dbReference type="Gene3D" id="1.25.40.20">
    <property type="entry name" value="Ankyrin repeat-containing domain"/>
    <property type="match status" value="2"/>
</dbReference>
<dbReference type="Pfam" id="PF00023">
    <property type="entry name" value="Ank"/>
    <property type="match status" value="1"/>
</dbReference>
<evidence type="ECO:0000256" key="4">
    <source>
        <dbReference type="ARBA" id="ARBA00022989"/>
    </source>
</evidence>
<keyword evidence="4 8" id="KW-1133">Transmembrane helix</keyword>
<dbReference type="AlphaFoldDB" id="A0AA39SHE2"/>
<evidence type="ECO:0000256" key="7">
    <source>
        <dbReference type="PROSITE-ProRule" id="PRU00023"/>
    </source>
</evidence>
<keyword evidence="2 8" id="KW-0812">Transmembrane</keyword>
<evidence type="ECO:0000256" key="6">
    <source>
        <dbReference type="ARBA" id="ARBA00023136"/>
    </source>
</evidence>
<dbReference type="Pfam" id="PF13962">
    <property type="entry name" value="PGG"/>
    <property type="match status" value="2"/>
</dbReference>
<accession>A0AA39SHE2</accession>
<name>A0AA39SHE2_ACESA</name>
<comment type="caution">
    <text evidence="10">The sequence shown here is derived from an EMBL/GenBank/DDBJ whole genome shotgun (WGS) entry which is preliminary data.</text>
</comment>
<feature type="repeat" description="ANK" evidence="7">
    <location>
        <begin position="318"/>
        <end position="350"/>
    </location>
</feature>
<evidence type="ECO:0000256" key="5">
    <source>
        <dbReference type="ARBA" id="ARBA00023043"/>
    </source>
</evidence>
<keyword evidence="5 7" id="KW-0040">ANK repeat</keyword>
<dbReference type="InterPro" id="IPR036770">
    <property type="entry name" value="Ankyrin_rpt-contain_sf"/>
</dbReference>
<dbReference type="InterPro" id="IPR002110">
    <property type="entry name" value="Ankyrin_rpt"/>
</dbReference>